<dbReference type="EMBL" id="FOBB01000004">
    <property type="protein sequence ID" value="SEM34057.1"/>
    <property type="molecule type" value="Genomic_DNA"/>
</dbReference>
<dbReference type="Proteomes" id="UP000198984">
    <property type="component" value="Unassembled WGS sequence"/>
</dbReference>
<name>A0A1H7XLJ7_9BACT</name>
<evidence type="ECO:0000313" key="2">
    <source>
        <dbReference type="Proteomes" id="UP000198984"/>
    </source>
</evidence>
<reference evidence="1 2" key="1">
    <citation type="submission" date="2016-10" db="EMBL/GenBank/DDBJ databases">
        <authorList>
            <person name="de Groot N.N."/>
        </authorList>
    </citation>
    <scope>NUCLEOTIDE SEQUENCE [LARGE SCALE GENOMIC DNA]</scope>
    <source>
        <strain evidence="1 2">DSM 21039</strain>
    </source>
</reference>
<evidence type="ECO:0000313" key="1">
    <source>
        <dbReference type="EMBL" id="SEM34057.1"/>
    </source>
</evidence>
<sequence>MEKTLTGTIVLHPVSELPHVQFKRGDELLSALIYFDQLDEAKENIGRTVKFHLMDRPYGPHIISDVGFARIVSMNV</sequence>
<organism evidence="1 2">
    <name type="scientific">Chitinophaga rupis</name>
    <dbReference type="NCBI Taxonomy" id="573321"/>
    <lineage>
        <taxon>Bacteria</taxon>
        <taxon>Pseudomonadati</taxon>
        <taxon>Bacteroidota</taxon>
        <taxon>Chitinophagia</taxon>
        <taxon>Chitinophagales</taxon>
        <taxon>Chitinophagaceae</taxon>
        <taxon>Chitinophaga</taxon>
    </lineage>
</organism>
<proteinExistence type="predicted"/>
<dbReference type="AlphaFoldDB" id="A0A1H7XLJ7"/>
<accession>A0A1H7XLJ7</accession>
<protein>
    <submittedName>
        <fullName evidence="1">Uncharacterized protein</fullName>
    </submittedName>
</protein>
<dbReference type="RefSeq" id="WP_089914545.1">
    <property type="nucleotide sequence ID" value="NZ_FOBB01000004.1"/>
</dbReference>
<gene>
    <name evidence="1" type="ORF">SAMN04488505_104103</name>
</gene>
<keyword evidence="2" id="KW-1185">Reference proteome</keyword>